<feature type="compositionally biased region" description="Polar residues" evidence="1">
    <location>
        <begin position="129"/>
        <end position="142"/>
    </location>
</feature>
<sequence>MNRRLRGPGGENHIQERRDLSAQPYRLRFFFLINAAVTTSRPTPSSRTSIPFIPLFFDFFSFAVVHHSDDTMALLFRASKLHPFLPCPRLKLSRKQNCKRNETKHVPIGVPPVVLRINEDDKKIRGPSSFRNPDESIQSSAE</sequence>
<feature type="region of interest" description="Disordered" evidence="1">
    <location>
        <begin position="121"/>
        <end position="142"/>
    </location>
</feature>
<keyword evidence="3" id="KW-1185">Reference proteome</keyword>
<gene>
    <name evidence="2" type="ORF">VFH_I187360</name>
</gene>
<organism evidence="2 3">
    <name type="scientific">Vicia faba</name>
    <name type="common">Broad bean</name>
    <name type="synonym">Faba vulgaris</name>
    <dbReference type="NCBI Taxonomy" id="3906"/>
    <lineage>
        <taxon>Eukaryota</taxon>
        <taxon>Viridiplantae</taxon>
        <taxon>Streptophyta</taxon>
        <taxon>Embryophyta</taxon>
        <taxon>Tracheophyta</taxon>
        <taxon>Spermatophyta</taxon>
        <taxon>Magnoliopsida</taxon>
        <taxon>eudicotyledons</taxon>
        <taxon>Gunneridae</taxon>
        <taxon>Pentapetalae</taxon>
        <taxon>rosids</taxon>
        <taxon>fabids</taxon>
        <taxon>Fabales</taxon>
        <taxon>Fabaceae</taxon>
        <taxon>Papilionoideae</taxon>
        <taxon>50 kb inversion clade</taxon>
        <taxon>NPAAA clade</taxon>
        <taxon>Hologalegina</taxon>
        <taxon>IRL clade</taxon>
        <taxon>Fabeae</taxon>
        <taxon>Vicia</taxon>
    </lineage>
</organism>
<proteinExistence type="predicted"/>
<evidence type="ECO:0000256" key="1">
    <source>
        <dbReference type="SAM" id="MobiDB-lite"/>
    </source>
</evidence>
<reference evidence="2 3" key="1">
    <citation type="submission" date="2023-01" db="EMBL/GenBank/DDBJ databases">
        <authorList>
            <person name="Kreplak J."/>
        </authorList>
    </citation>
    <scope>NUCLEOTIDE SEQUENCE [LARGE SCALE GENOMIC DNA]</scope>
</reference>
<name>A0AAV0ZCW2_VICFA</name>
<dbReference type="EMBL" id="OX451735">
    <property type="protein sequence ID" value="CAI8595358.1"/>
    <property type="molecule type" value="Genomic_DNA"/>
</dbReference>
<evidence type="ECO:0000313" key="2">
    <source>
        <dbReference type="EMBL" id="CAI8595358.1"/>
    </source>
</evidence>
<dbReference type="AlphaFoldDB" id="A0AAV0ZCW2"/>
<accession>A0AAV0ZCW2</accession>
<protein>
    <submittedName>
        <fullName evidence="2">Uncharacterized protein</fullName>
    </submittedName>
</protein>
<dbReference type="Proteomes" id="UP001157006">
    <property type="component" value="Chromosome 1S"/>
</dbReference>
<evidence type="ECO:0000313" key="3">
    <source>
        <dbReference type="Proteomes" id="UP001157006"/>
    </source>
</evidence>